<feature type="domain" description="NodB homology" evidence="1">
    <location>
        <begin position="25"/>
        <end position="294"/>
    </location>
</feature>
<dbReference type="Pfam" id="PF11959">
    <property type="entry name" value="DUF3473"/>
    <property type="match status" value="1"/>
</dbReference>
<organism evidence="2 3">
    <name type="scientific">Gemmata algarum</name>
    <dbReference type="NCBI Taxonomy" id="2975278"/>
    <lineage>
        <taxon>Bacteria</taxon>
        <taxon>Pseudomonadati</taxon>
        <taxon>Planctomycetota</taxon>
        <taxon>Planctomycetia</taxon>
        <taxon>Gemmatales</taxon>
        <taxon>Gemmataceae</taxon>
        <taxon>Gemmata</taxon>
    </lineage>
</organism>
<comment type="caution">
    <text evidence="2">The sequence shown here is derived from an EMBL/GenBank/DDBJ whole genome shotgun (WGS) entry which is preliminary data.</text>
</comment>
<dbReference type="PANTHER" id="PTHR47561">
    <property type="entry name" value="POLYSACCHARIDE DEACETYLASE FAMILY PROTEIN (AFU_ORTHOLOGUE AFUA_6G05030)"/>
    <property type="match status" value="1"/>
</dbReference>
<proteinExistence type="predicted"/>
<protein>
    <submittedName>
        <fullName evidence="2">Polysaccharide deacetylase family protein</fullName>
    </submittedName>
</protein>
<dbReference type="InterPro" id="IPR002509">
    <property type="entry name" value="NODB_dom"/>
</dbReference>
<dbReference type="PROSITE" id="PS51677">
    <property type="entry name" value="NODB"/>
    <property type="match status" value="1"/>
</dbReference>
<evidence type="ECO:0000313" key="2">
    <source>
        <dbReference type="EMBL" id="MDY3563719.1"/>
    </source>
</evidence>
<accession>A0ABU5F942</accession>
<dbReference type="NCBIfam" id="TIGR03006">
    <property type="entry name" value="pepcterm_polyde"/>
    <property type="match status" value="1"/>
</dbReference>
<dbReference type="SUPFAM" id="SSF88713">
    <property type="entry name" value="Glycoside hydrolase/deacetylase"/>
    <property type="match status" value="1"/>
</dbReference>
<dbReference type="Pfam" id="PF01522">
    <property type="entry name" value="Polysacc_deac_1"/>
    <property type="match status" value="1"/>
</dbReference>
<dbReference type="PANTHER" id="PTHR47561:SF1">
    <property type="entry name" value="POLYSACCHARIDE DEACETYLASE FAMILY PROTEIN (AFU_ORTHOLOGUE AFUA_6G05030)"/>
    <property type="match status" value="1"/>
</dbReference>
<evidence type="ECO:0000313" key="3">
    <source>
        <dbReference type="Proteomes" id="UP001272242"/>
    </source>
</evidence>
<dbReference type="EMBL" id="JAXBLV010000246">
    <property type="protein sequence ID" value="MDY3563719.1"/>
    <property type="molecule type" value="Genomic_DNA"/>
</dbReference>
<dbReference type="InterPro" id="IPR045235">
    <property type="entry name" value="PuuE_HpPgdA-like"/>
</dbReference>
<keyword evidence="3" id="KW-1185">Reference proteome</keyword>
<reference evidence="3" key="1">
    <citation type="journal article" date="2023" name="Mar. Drugs">
        <title>Gemmata algarum, a Novel Planctomycete Isolated from an Algal Mat, Displays Antimicrobial Activity.</title>
        <authorList>
            <person name="Kumar G."/>
            <person name="Kallscheuer N."/>
            <person name="Kashif M."/>
            <person name="Ahamad S."/>
            <person name="Jagadeeshwari U."/>
            <person name="Pannikurungottu S."/>
            <person name="Haufschild T."/>
            <person name="Kabuu M."/>
            <person name="Sasikala C."/>
            <person name="Jogler C."/>
            <person name="Ramana C."/>
        </authorList>
    </citation>
    <scope>NUCLEOTIDE SEQUENCE [LARGE SCALE GENOMIC DNA]</scope>
    <source>
        <strain evidence="3">JC673</strain>
    </source>
</reference>
<evidence type="ECO:0000259" key="1">
    <source>
        <dbReference type="PROSITE" id="PS51677"/>
    </source>
</evidence>
<sequence length="294" mass="32615">MSAANVASFDIEEHYRIEAAAELNCSAELRADYATRMEAATRRLLAQLAEARVLATFFVVGEIARSHPELVRDIHAAGHEVGSHSWDHRRVHRFTPASLREDLRTSKDALEQVTGAPVLGFRAPTFSVMRETGWAVDALVDCGFEYDSSIFPVRHDRYGVPDAPRVPFIAQGAAGEILELPPLTYRMGGMNLPVAGGGYFRLFPLAVMRAGLRQAARAEGPNVGMLYFHPWEFDPGQPRLPLKRLSRWRTYVGVERTTARLASLLRAFPFTRAIDAVRAIRESGASLARFRVAG</sequence>
<dbReference type="Gene3D" id="3.20.20.370">
    <property type="entry name" value="Glycoside hydrolase/deacetylase"/>
    <property type="match status" value="1"/>
</dbReference>
<dbReference type="InterPro" id="IPR014344">
    <property type="entry name" value="XrtA_polysacc_deacetyl"/>
</dbReference>
<gene>
    <name evidence="2" type="ORF">R5W23_005335</name>
</gene>
<dbReference type="CDD" id="cd10941">
    <property type="entry name" value="CE4_PuuE_HpPgdA_like_2"/>
    <property type="match status" value="1"/>
</dbReference>
<name>A0ABU5F942_9BACT</name>
<dbReference type="RefSeq" id="WP_320689866.1">
    <property type="nucleotide sequence ID" value="NZ_JAXBLV010000246.1"/>
</dbReference>
<dbReference type="InterPro" id="IPR022560">
    <property type="entry name" value="DUF3473"/>
</dbReference>
<dbReference type="InterPro" id="IPR011330">
    <property type="entry name" value="Glyco_hydro/deAcase_b/a-brl"/>
</dbReference>
<dbReference type="Proteomes" id="UP001272242">
    <property type="component" value="Unassembled WGS sequence"/>
</dbReference>